<protein>
    <recommendedName>
        <fullName evidence="3">NACHT domain-containing protein</fullName>
    </recommendedName>
</protein>
<evidence type="ECO:0008006" key="3">
    <source>
        <dbReference type="Google" id="ProtNLM"/>
    </source>
</evidence>
<keyword evidence="2" id="KW-1185">Reference proteome</keyword>
<sequence>MERGISVDNGSGTVVIGDGNRVGPWAAPDVTSAYLEQVRRIAPPELLDREQELAELAAFCRTGHGYTWWRADAWAGKSALMAWLVLNPPAGVRIVPFFVTARRAAQNDATAYAEVVIEQLAELAGEGLPALLTPATREAHLMRLHRTAARVCAGRGERLVLLVDGLDEDRGVTTGPDAHSIAALLPYDLPVIVSGRLNPPLPGDVPENHPLRDPGIVRILAPSRRARAIRGEAERELKHLLEAGGLPYDLLGLLTAAGGGLTADDLAELTREVPFRVRDVLRTGPGRTFAVRDDSYLLAHEELAAGARVMLGARELDRWRTVLRAWAVRWRQRGWPEGTPEYLLHGYMPMLRAVGDVSGVVDCALDAVRHDRLLAATGGDGVALGEVRAAGEIVLAEGDQPGLVTTLLRLALRRTELRDRNGHVPVELPAAWTELDEFDWALSLARGLEPSAAAQALCGVALVLHEKGERARAYMTAAEAGDHAALPQSDPGVGRHLVEAWIALGRLERAERAWRDLPWVWPLQRPGQPPRGVCLPGLVAAWCRAGEPERALALCAEVTDAQAWVSAAVAAACGGLAEDGRVAEAEEFARSSAGVARSVGLLATAAVLRRAGDEERAAFLVAEVAAEPWRFPFGTERGTPSLLMSLLVEAGAVAEAEELAAQYEGLAYWKNPLRGALATALARTGETERSWELALGLDEPVRGAGCADVCCAWAEAGVLDRIDLAAGHDWPTAERHRVNEAWIRALVRAGRVAEAESAVPGPSWAPAATVVLARALARAGEEHHGRATQLLRATEAASRRPRRDEQRQTLWTIAETLADVDRPSLVLGLVRGATYGSGAAGIRVRAAAARGGGDEAWRLAEEEQGPARTDLARLALRALVRAGDHAAAVERVRRAKLWDSRFDVMDALVQELLAAGETDRALAARPHTTQACADIALALHTEGRYEEADRLLRQAVDRTYRSLFRNLRPLGPVVRALRGCGHERAAADLLDEGMRCYGGSWYAADHLLAGLLAGGRYGPALERVRAAAADDRHLLRFAGILARGGAYEEAEVLLDELAPLGAACAPVHVALALAHPDPVRAREHAALALHLGPWYEALPAVLHCAPGALPLVLAEADRLRRALEV</sequence>
<name>A0ABV3CA60_9ACTN</name>
<evidence type="ECO:0000313" key="2">
    <source>
        <dbReference type="Proteomes" id="UP001551329"/>
    </source>
</evidence>
<proteinExistence type="predicted"/>
<evidence type="ECO:0000313" key="1">
    <source>
        <dbReference type="EMBL" id="MEU7071043.1"/>
    </source>
</evidence>
<reference evidence="1 2" key="1">
    <citation type="submission" date="2024-06" db="EMBL/GenBank/DDBJ databases">
        <title>The Natural Products Discovery Center: Release of the First 8490 Sequenced Strains for Exploring Actinobacteria Biosynthetic Diversity.</title>
        <authorList>
            <person name="Kalkreuter E."/>
            <person name="Kautsar S.A."/>
            <person name="Yang D."/>
            <person name="Bader C.D."/>
            <person name="Teijaro C.N."/>
            <person name="Fluegel L."/>
            <person name="Davis C.M."/>
            <person name="Simpson J.R."/>
            <person name="Lauterbach L."/>
            <person name="Steele A.D."/>
            <person name="Gui C."/>
            <person name="Meng S."/>
            <person name="Li G."/>
            <person name="Viehrig K."/>
            <person name="Ye F."/>
            <person name="Su P."/>
            <person name="Kiefer A.F."/>
            <person name="Nichols A."/>
            <person name="Cepeda A.J."/>
            <person name="Yan W."/>
            <person name="Fan B."/>
            <person name="Jiang Y."/>
            <person name="Adhikari A."/>
            <person name="Zheng C.-J."/>
            <person name="Schuster L."/>
            <person name="Cowan T.M."/>
            <person name="Smanski M.J."/>
            <person name="Chevrette M.G."/>
            <person name="De Carvalho L.P.S."/>
            <person name="Shen B."/>
        </authorList>
    </citation>
    <scope>NUCLEOTIDE SEQUENCE [LARGE SCALE GENOMIC DNA]</scope>
    <source>
        <strain evidence="1 2">NPDC045974</strain>
    </source>
</reference>
<comment type="caution">
    <text evidence="1">The sequence shown here is derived from an EMBL/GenBank/DDBJ whole genome shotgun (WGS) entry which is preliminary data.</text>
</comment>
<accession>A0ABV3CA60</accession>
<dbReference type="Proteomes" id="UP001551329">
    <property type="component" value="Unassembled WGS sequence"/>
</dbReference>
<gene>
    <name evidence="1" type="ORF">AB0A88_12975</name>
</gene>
<organism evidence="1 2">
    <name type="scientific">Streptomyces narbonensis</name>
    <dbReference type="NCBI Taxonomy" id="67333"/>
    <lineage>
        <taxon>Bacteria</taxon>
        <taxon>Bacillati</taxon>
        <taxon>Actinomycetota</taxon>
        <taxon>Actinomycetes</taxon>
        <taxon>Kitasatosporales</taxon>
        <taxon>Streptomycetaceae</taxon>
        <taxon>Streptomyces</taxon>
    </lineage>
</organism>
<dbReference type="EMBL" id="JBEZAE010000006">
    <property type="protein sequence ID" value="MEU7071043.1"/>
    <property type="molecule type" value="Genomic_DNA"/>
</dbReference>
<dbReference type="RefSeq" id="WP_358474898.1">
    <property type="nucleotide sequence ID" value="NZ_JBEZAE010000006.1"/>
</dbReference>